<evidence type="ECO:0000313" key="2">
    <source>
        <dbReference type="Proteomes" id="UP000887013"/>
    </source>
</evidence>
<evidence type="ECO:0000313" key="1">
    <source>
        <dbReference type="EMBL" id="GFS78645.1"/>
    </source>
</evidence>
<dbReference type="Proteomes" id="UP000887013">
    <property type="component" value="Unassembled WGS sequence"/>
</dbReference>
<dbReference type="AlphaFoldDB" id="A0A8X6MUJ6"/>
<keyword evidence="2" id="KW-1185">Reference proteome</keyword>
<protein>
    <submittedName>
        <fullName evidence="1">Uncharacterized protein</fullName>
    </submittedName>
</protein>
<proteinExistence type="predicted"/>
<sequence>MSKLNPHEAERGPDHHRAIVNAAVSPNPVAGMTNISSYRRGSKGLAVSPPRITDFIRQLLIITLRCYVIHIEPPARANKDPVYCRRDERD</sequence>
<dbReference type="EMBL" id="BMAW01097238">
    <property type="protein sequence ID" value="GFS78645.1"/>
    <property type="molecule type" value="Genomic_DNA"/>
</dbReference>
<name>A0A8X6MUJ6_NEPPI</name>
<organism evidence="1 2">
    <name type="scientific">Nephila pilipes</name>
    <name type="common">Giant wood spider</name>
    <name type="synonym">Nephila maculata</name>
    <dbReference type="NCBI Taxonomy" id="299642"/>
    <lineage>
        <taxon>Eukaryota</taxon>
        <taxon>Metazoa</taxon>
        <taxon>Ecdysozoa</taxon>
        <taxon>Arthropoda</taxon>
        <taxon>Chelicerata</taxon>
        <taxon>Arachnida</taxon>
        <taxon>Araneae</taxon>
        <taxon>Araneomorphae</taxon>
        <taxon>Entelegynae</taxon>
        <taxon>Araneoidea</taxon>
        <taxon>Nephilidae</taxon>
        <taxon>Nephila</taxon>
    </lineage>
</organism>
<gene>
    <name evidence="1" type="ORF">NPIL_324991</name>
</gene>
<accession>A0A8X6MUJ6</accession>
<reference evidence="1" key="1">
    <citation type="submission" date="2020-08" db="EMBL/GenBank/DDBJ databases">
        <title>Multicomponent nature underlies the extraordinary mechanical properties of spider dragline silk.</title>
        <authorList>
            <person name="Kono N."/>
            <person name="Nakamura H."/>
            <person name="Mori M."/>
            <person name="Yoshida Y."/>
            <person name="Ohtoshi R."/>
            <person name="Malay A.D."/>
            <person name="Moran D.A.P."/>
            <person name="Tomita M."/>
            <person name="Numata K."/>
            <person name="Arakawa K."/>
        </authorList>
    </citation>
    <scope>NUCLEOTIDE SEQUENCE</scope>
</reference>
<comment type="caution">
    <text evidence="1">The sequence shown here is derived from an EMBL/GenBank/DDBJ whole genome shotgun (WGS) entry which is preliminary data.</text>
</comment>